<dbReference type="Gene3D" id="3.10.20.90">
    <property type="entry name" value="Phosphatidylinositol 3-kinase Catalytic Subunit, Chain A, domain 1"/>
    <property type="match status" value="1"/>
</dbReference>
<evidence type="ECO:0000256" key="2">
    <source>
        <dbReference type="SAM" id="Coils"/>
    </source>
</evidence>
<evidence type="ECO:0000313" key="6">
    <source>
        <dbReference type="Proteomes" id="UP001054252"/>
    </source>
</evidence>
<dbReference type="Proteomes" id="UP001054252">
    <property type="component" value="Unassembled WGS sequence"/>
</dbReference>
<evidence type="ECO:0000256" key="1">
    <source>
        <dbReference type="ARBA" id="ARBA00023186"/>
    </source>
</evidence>
<proteinExistence type="predicted"/>
<dbReference type="EMBL" id="BPVZ01000062">
    <property type="protein sequence ID" value="GKV23057.1"/>
    <property type="molecule type" value="Genomic_DNA"/>
</dbReference>
<evidence type="ECO:0000256" key="3">
    <source>
        <dbReference type="SAM" id="MobiDB-lite"/>
    </source>
</evidence>
<dbReference type="InterPro" id="IPR000626">
    <property type="entry name" value="Ubiquitin-like_dom"/>
</dbReference>
<organism evidence="5 6">
    <name type="scientific">Rubroshorea leprosula</name>
    <dbReference type="NCBI Taxonomy" id="152421"/>
    <lineage>
        <taxon>Eukaryota</taxon>
        <taxon>Viridiplantae</taxon>
        <taxon>Streptophyta</taxon>
        <taxon>Embryophyta</taxon>
        <taxon>Tracheophyta</taxon>
        <taxon>Spermatophyta</taxon>
        <taxon>Magnoliopsida</taxon>
        <taxon>eudicotyledons</taxon>
        <taxon>Gunneridae</taxon>
        <taxon>Pentapetalae</taxon>
        <taxon>rosids</taxon>
        <taxon>malvids</taxon>
        <taxon>Malvales</taxon>
        <taxon>Dipterocarpaceae</taxon>
        <taxon>Rubroshorea</taxon>
    </lineage>
</organism>
<sequence length="290" mass="32747">MGSKINGMFSGRNKKCVGGETRGSMSPEAWEIRPGGMLVQKRELGSDQNSVSVPIIKVRVKHGSNYHEIRISSQASFGELKKILAERTGLHHEDQKLIYKKKERDSKAYLDTVRVKDGSKMVVVEDLASKERRCLEMLKNAKVEKASKSLSQISLEVDKFSEQVAAMEATVSRGSKVAEADVDKLIGLLMTELVKLDELVVNGELKLQKQMLERRVQKYIETLDVLKLKNTMPKSNNAGNKTPLKQQDISNGQMPKQVQEKQRQIPVLLQRQPRQQSESVIVTTKWETFD</sequence>
<dbReference type="Pfam" id="PF00240">
    <property type="entry name" value="ubiquitin"/>
    <property type="match status" value="1"/>
</dbReference>
<reference evidence="5 6" key="1">
    <citation type="journal article" date="2021" name="Commun. Biol.">
        <title>The genome of Shorea leprosula (Dipterocarpaceae) highlights the ecological relevance of drought in aseasonal tropical rainforests.</title>
        <authorList>
            <person name="Ng K.K.S."/>
            <person name="Kobayashi M.J."/>
            <person name="Fawcett J.A."/>
            <person name="Hatakeyama M."/>
            <person name="Paape T."/>
            <person name="Ng C.H."/>
            <person name="Ang C.C."/>
            <person name="Tnah L.H."/>
            <person name="Lee C.T."/>
            <person name="Nishiyama T."/>
            <person name="Sese J."/>
            <person name="O'Brien M.J."/>
            <person name="Copetti D."/>
            <person name="Mohd Noor M.I."/>
            <person name="Ong R.C."/>
            <person name="Putra M."/>
            <person name="Sireger I.Z."/>
            <person name="Indrioko S."/>
            <person name="Kosugi Y."/>
            <person name="Izuno A."/>
            <person name="Isagi Y."/>
            <person name="Lee S.L."/>
            <person name="Shimizu K.K."/>
        </authorList>
    </citation>
    <scope>NUCLEOTIDE SEQUENCE [LARGE SCALE GENOMIC DNA]</scope>
    <source>
        <strain evidence="5">214</strain>
    </source>
</reference>
<feature type="region of interest" description="Disordered" evidence="3">
    <location>
        <begin position="1"/>
        <end position="28"/>
    </location>
</feature>
<protein>
    <recommendedName>
        <fullName evidence="4">Ubiquitin-like domain-containing protein</fullName>
    </recommendedName>
</protein>
<evidence type="ECO:0000313" key="5">
    <source>
        <dbReference type="EMBL" id="GKV23057.1"/>
    </source>
</evidence>
<dbReference type="PANTHER" id="PTHR12329:SF11">
    <property type="entry name" value="BAG FAMILY MOLECULAR CHAPERONE REGULATOR 1"/>
    <property type="match status" value="1"/>
</dbReference>
<dbReference type="PROSITE" id="PS50053">
    <property type="entry name" value="UBIQUITIN_2"/>
    <property type="match status" value="1"/>
</dbReference>
<keyword evidence="6" id="KW-1185">Reference proteome</keyword>
<dbReference type="Gene3D" id="1.20.58.120">
    <property type="entry name" value="BAG domain"/>
    <property type="match status" value="1"/>
</dbReference>
<dbReference type="SUPFAM" id="SSF54236">
    <property type="entry name" value="Ubiquitin-like"/>
    <property type="match status" value="1"/>
</dbReference>
<feature type="coiled-coil region" evidence="2">
    <location>
        <begin position="202"/>
        <end position="229"/>
    </location>
</feature>
<gene>
    <name evidence="5" type="ORF">SLEP1_g32840</name>
</gene>
<dbReference type="InterPro" id="IPR029071">
    <property type="entry name" value="Ubiquitin-like_domsf"/>
</dbReference>
<dbReference type="GO" id="GO:0000774">
    <property type="term" value="F:adenyl-nucleotide exchange factor activity"/>
    <property type="evidence" value="ECO:0007669"/>
    <property type="project" value="TreeGrafter"/>
</dbReference>
<dbReference type="InterPro" id="IPR003103">
    <property type="entry name" value="BAG_domain"/>
</dbReference>
<evidence type="ECO:0000259" key="4">
    <source>
        <dbReference type="PROSITE" id="PS50053"/>
    </source>
</evidence>
<accession>A0AAV5KEM9</accession>
<dbReference type="PANTHER" id="PTHR12329">
    <property type="entry name" value="BCL2-ASSOCIATED ATHANOGENE"/>
    <property type="match status" value="1"/>
</dbReference>
<dbReference type="AlphaFoldDB" id="A0AAV5KEM9"/>
<feature type="domain" description="Ubiquitin-like" evidence="4">
    <location>
        <begin position="56"/>
        <end position="124"/>
    </location>
</feature>
<dbReference type="GO" id="GO:0050821">
    <property type="term" value="P:protein stabilization"/>
    <property type="evidence" value="ECO:0007669"/>
    <property type="project" value="TreeGrafter"/>
</dbReference>
<dbReference type="GO" id="GO:0051087">
    <property type="term" value="F:protein-folding chaperone binding"/>
    <property type="evidence" value="ECO:0007669"/>
    <property type="project" value="InterPro"/>
</dbReference>
<dbReference type="SMART" id="SM00213">
    <property type="entry name" value="UBQ"/>
    <property type="match status" value="1"/>
</dbReference>
<name>A0AAV5KEM9_9ROSI</name>
<dbReference type="SUPFAM" id="SSF63491">
    <property type="entry name" value="BAG domain"/>
    <property type="match status" value="1"/>
</dbReference>
<dbReference type="GO" id="GO:0005737">
    <property type="term" value="C:cytoplasm"/>
    <property type="evidence" value="ECO:0007669"/>
    <property type="project" value="TreeGrafter"/>
</dbReference>
<dbReference type="InterPro" id="IPR039773">
    <property type="entry name" value="BAG_chaperone_regulator"/>
</dbReference>
<keyword evidence="1" id="KW-0143">Chaperone</keyword>
<comment type="caution">
    <text evidence="5">The sequence shown here is derived from an EMBL/GenBank/DDBJ whole genome shotgun (WGS) entry which is preliminary data.</text>
</comment>
<keyword evidence="2" id="KW-0175">Coiled coil</keyword>
<dbReference type="InterPro" id="IPR036533">
    <property type="entry name" value="BAG_dom_sf"/>
</dbReference>
<feature type="compositionally biased region" description="Polar residues" evidence="3">
    <location>
        <begin position="232"/>
        <end position="256"/>
    </location>
</feature>
<dbReference type="Pfam" id="PF02179">
    <property type="entry name" value="BAG"/>
    <property type="match status" value="1"/>
</dbReference>
<feature type="region of interest" description="Disordered" evidence="3">
    <location>
        <begin position="231"/>
        <end position="278"/>
    </location>
</feature>